<dbReference type="Pfam" id="PF00472">
    <property type="entry name" value="RF-1"/>
    <property type="match status" value="1"/>
</dbReference>
<evidence type="ECO:0000259" key="6">
    <source>
        <dbReference type="PROSITE" id="PS00745"/>
    </source>
</evidence>
<proteinExistence type="inferred from homology"/>
<comment type="similarity">
    <text evidence="2">Belongs to the prokaryotic/mitochondrial release factor family. Mitochondrion-specific ribosomal protein mL62 subfamily.</text>
</comment>
<evidence type="ECO:0000256" key="5">
    <source>
        <dbReference type="SAM" id="MobiDB-lite"/>
    </source>
</evidence>
<dbReference type="GO" id="GO:0016150">
    <property type="term" value="F:translation release factor activity, codon nonspecific"/>
    <property type="evidence" value="ECO:0007669"/>
    <property type="project" value="TreeGrafter"/>
</dbReference>
<dbReference type="EMBL" id="HBUF01359442">
    <property type="protein sequence ID" value="CAG6719849.1"/>
    <property type="molecule type" value="Transcribed_RNA"/>
</dbReference>
<evidence type="ECO:0000256" key="4">
    <source>
        <dbReference type="ARBA" id="ARBA00041531"/>
    </source>
</evidence>
<dbReference type="AlphaFoldDB" id="A0A8D8Y3W9"/>
<reference evidence="7" key="1">
    <citation type="submission" date="2021-05" db="EMBL/GenBank/DDBJ databases">
        <authorList>
            <person name="Alioto T."/>
            <person name="Alioto T."/>
            <person name="Gomez Garrido J."/>
        </authorList>
    </citation>
    <scope>NUCLEOTIDE SEQUENCE</scope>
</reference>
<dbReference type="Gene3D" id="3.30.160.20">
    <property type="match status" value="1"/>
</dbReference>
<evidence type="ECO:0000256" key="3">
    <source>
        <dbReference type="ARBA" id="ARBA00039441"/>
    </source>
</evidence>
<dbReference type="PANTHER" id="PTHR11075">
    <property type="entry name" value="PEPTIDE CHAIN RELEASE FACTOR"/>
    <property type="match status" value="1"/>
</dbReference>
<dbReference type="EMBL" id="HBUF01295010">
    <property type="protein sequence ID" value="CAG6689991.1"/>
    <property type="molecule type" value="Transcribed_RNA"/>
</dbReference>
<dbReference type="EMBL" id="HBUF01632009">
    <property type="protein sequence ID" value="CAG6783366.1"/>
    <property type="molecule type" value="Transcribed_RNA"/>
</dbReference>
<organism evidence="7">
    <name type="scientific">Cacopsylla melanoneura</name>
    <dbReference type="NCBI Taxonomy" id="428564"/>
    <lineage>
        <taxon>Eukaryota</taxon>
        <taxon>Metazoa</taxon>
        <taxon>Ecdysozoa</taxon>
        <taxon>Arthropoda</taxon>
        <taxon>Hexapoda</taxon>
        <taxon>Insecta</taxon>
        <taxon>Pterygota</taxon>
        <taxon>Neoptera</taxon>
        <taxon>Paraneoptera</taxon>
        <taxon>Hemiptera</taxon>
        <taxon>Sternorrhyncha</taxon>
        <taxon>Psylloidea</taxon>
        <taxon>Psyllidae</taxon>
        <taxon>Psyllinae</taxon>
        <taxon>Cacopsylla</taxon>
    </lineage>
</organism>
<feature type="compositionally biased region" description="Polar residues" evidence="5">
    <location>
        <begin position="183"/>
        <end position="195"/>
    </location>
</feature>
<evidence type="ECO:0000256" key="1">
    <source>
        <dbReference type="ARBA" id="ARBA00013260"/>
    </source>
</evidence>
<sequence length="195" mass="22432">MNTILALQRVMSCQGNVVKRFYKSAISLDKLYPNSSLQLKTPTPDQIQPTGDLKFKGFIPIEELDITYSRSSGPGGQHVNTVNTKVDLRFKVTTANWLSEDIKMQLIEMNKNRLNKDGYLIIKSDRTRSQQLNLADAMTTLRNMVWKAAKPLPEVSESTIDKIRLRREKQNRERLAEKHMRSLTKTQRQEPSVDI</sequence>
<dbReference type="GO" id="GO:0004045">
    <property type="term" value="F:peptidyl-tRNA hydrolase activity"/>
    <property type="evidence" value="ECO:0007669"/>
    <property type="project" value="UniProtKB-EC"/>
</dbReference>
<name>A0A8D8Y3W9_9HEMI</name>
<dbReference type="EMBL" id="HBUF01128642">
    <property type="protein sequence ID" value="CAG6643725.1"/>
    <property type="molecule type" value="Transcribed_RNA"/>
</dbReference>
<protein>
    <recommendedName>
        <fullName evidence="3">Large ribosomal subunit protein mL62</fullName>
        <ecNumber evidence="1">3.1.1.29</ecNumber>
    </recommendedName>
    <alternativeName>
        <fullName evidence="4">Peptidyl-tRNA hydrolase ICT1, mitochondrial</fullName>
    </alternativeName>
</protein>
<dbReference type="InterPro" id="IPR052104">
    <property type="entry name" value="Mito_Release_Factor_mL62"/>
</dbReference>
<evidence type="ECO:0000313" key="7">
    <source>
        <dbReference type="EMBL" id="CAG6719848.1"/>
    </source>
</evidence>
<dbReference type="PANTHER" id="PTHR11075:SF54">
    <property type="entry name" value="LARGE RIBOSOMAL SUBUNIT PROTEIN ML62"/>
    <property type="match status" value="1"/>
</dbReference>
<dbReference type="EMBL" id="HBUF01359441">
    <property type="protein sequence ID" value="CAG6719848.1"/>
    <property type="molecule type" value="Transcribed_RNA"/>
</dbReference>
<dbReference type="EMBL" id="HBUF01632008">
    <property type="protein sequence ID" value="CAG6783365.1"/>
    <property type="molecule type" value="Transcribed_RNA"/>
</dbReference>
<dbReference type="GO" id="GO:0005762">
    <property type="term" value="C:mitochondrial large ribosomal subunit"/>
    <property type="evidence" value="ECO:0007669"/>
    <property type="project" value="TreeGrafter"/>
</dbReference>
<dbReference type="SUPFAM" id="SSF110916">
    <property type="entry name" value="Peptidyl-tRNA hydrolase domain-like"/>
    <property type="match status" value="1"/>
</dbReference>
<dbReference type="EC" id="3.1.1.29" evidence="1"/>
<dbReference type="EMBL" id="HBUF01128640">
    <property type="protein sequence ID" value="CAG6643723.1"/>
    <property type="molecule type" value="Transcribed_RNA"/>
</dbReference>
<keyword evidence="7" id="KW-0378">Hydrolase</keyword>
<dbReference type="EMBL" id="HBUF01632012">
    <property type="protein sequence ID" value="CAG6783369.1"/>
    <property type="molecule type" value="Transcribed_RNA"/>
</dbReference>
<dbReference type="EMBL" id="HBUF01632011">
    <property type="protein sequence ID" value="CAG6783368.1"/>
    <property type="molecule type" value="Transcribed_RNA"/>
</dbReference>
<dbReference type="NCBIfam" id="NF006718">
    <property type="entry name" value="PRK09256.1"/>
    <property type="match status" value="1"/>
</dbReference>
<feature type="domain" description="Prokaryotic-type class I peptide chain release factors" evidence="6">
    <location>
        <begin position="70"/>
        <end position="86"/>
    </location>
</feature>
<dbReference type="PROSITE" id="PS00745">
    <property type="entry name" value="RF_PROK_I"/>
    <property type="match status" value="1"/>
</dbReference>
<dbReference type="EMBL" id="HBUF01632007">
    <property type="protein sequence ID" value="CAG6783364.1"/>
    <property type="molecule type" value="Transcribed_RNA"/>
</dbReference>
<feature type="compositionally biased region" description="Basic and acidic residues" evidence="5">
    <location>
        <begin position="170"/>
        <end position="180"/>
    </location>
</feature>
<dbReference type="FunFam" id="3.30.160.20:FF:000046">
    <property type="entry name" value="Peptidyl-tRNA hydrolase ICT1"/>
    <property type="match status" value="1"/>
</dbReference>
<evidence type="ECO:0000256" key="2">
    <source>
        <dbReference type="ARBA" id="ARBA00038225"/>
    </source>
</evidence>
<dbReference type="GO" id="GO:0070126">
    <property type="term" value="P:mitochondrial translational termination"/>
    <property type="evidence" value="ECO:0007669"/>
    <property type="project" value="TreeGrafter"/>
</dbReference>
<dbReference type="InterPro" id="IPR000352">
    <property type="entry name" value="Pep_chain_release_fac_I"/>
</dbReference>
<accession>A0A8D8Y3W9</accession>
<dbReference type="EMBL" id="HBUF01128641">
    <property type="protein sequence ID" value="CAG6643724.1"/>
    <property type="molecule type" value="Transcribed_RNA"/>
</dbReference>
<dbReference type="EMBL" id="HBUF01632010">
    <property type="protein sequence ID" value="CAG6783367.1"/>
    <property type="molecule type" value="Transcribed_RNA"/>
</dbReference>
<feature type="region of interest" description="Disordered" evidence="5">
    <location>
        <begin position="170"/>
        <end position="195"/>
    </location>
</feature>
<dbReference type="EMBL" id="HBUF01128639">
    <property type="protein sequence ID" value="CAG6643722.1"/>
    <property type="molecule type" value="Transcribed_RNA"/>
</dbReference>